<evidence type="ECO:0000313" key="9">
    <source>
        <dbReference type="Proteomes" id="UP000280708"/>
    </source>
</evidence>
<dbReference type="RefSeq" id="WP_122129420.1">
    <property type="nucleotide sequence ID" value="NZ_CP033230.1"/>
</dbReference>
<evidence type="ECO:0000256" key="5">
    <source>
        <dbReference type="ARBA" id="ARBA00023049"/>
    </source>
</evidence>
<evidence type="ECO:0000256" key="4">
    <source>
        <dbReference type="ARBA" id="ARBA00022833"/>
    </source>
</evidence>
<dbReference type="SUPFAM" id="SSF102712">
    <property type="entry name" value="JAB1/MPN domain"/>
    <property type="match status" value="1"/>
</dbReference>
<evidence type="ECO:0000256" key="3">
    <source>
        <dbReference type="ARBA" id="ARBA00022801"/>
    </source>
</evidence>
<evidence type="ECO:0000259" key="7">
    <source>
        <dbReference type="Pfam" id="PF14464"/>
    </source>
</evidence>
<evidence type="ECO:0000256" key="2">
    <source>
        <dbReference type="ARBA" id="ARBA00022723"/>
    </source>
</evidence>
<dbReference type="EMBL" id="CP033230">
    <property type="protein sequence ID" value="AYO76409.1"/>
    <property type="molecule type" value="Genomic_DNA"/>
</dbReference>
<evidence type="ECO:0000256" key="1">
    <source>
        <dbReference type="ARBA" id="ARBA00022670"/>
    </source>
</evidence>
<proteinExistence type="predicted"/>
<dbReference type="GO" id="GO:0008237">
    <property type="term" value="F:metallopeptidase activity"/>
    <property type="evidence" value="ECO:0007669"/>
    <property type="project" value="UniProtKB-KW"/>
</dbReference>
<sequence>MIDLADDDTAAAVLAQVPCYPVPPSGRSPAIDALREARTGQGLAIGQAGVMLILRRPWLALDTYVTRPPSAYLPYGKGDQERAELRCGLVPHVFLEMVLRHLRAALPNEAAAFVTWNEKTRAFAVEFPDIDEATPSRLVYRTPVLPPDWHVVCDIHSHGTGPAFFSATDNADDAHATKISLVFGRLDQPGHEDMASRLCAAGMFLPIPRSPFQGDDHAA</sequence>
<keyword evidence="3" id="KW-0378">Hydrolase</keyword>
<name>A0A3G2UUJ7_SPHYA</name>
<dbReference type="GO" id="GO:0006508">
    <property type="term" value="P:proteolysis"/>
    <property type="evidence" value="ECO:0007669"/>
    <property type="project" value="UniProtKB-KW"/>
</dbReference>
<dbReference type="Pfam" id="PF14464">
    <property type="entry name" value="Prok-JAB"/>
    <property type="match status" value="1"/>
</dbReference>
<keyword evidence="5" id="KW-0482">Metalloprotease</keyword>
<reference evidence="8 9" key="1">
    <citation type="submission" date="2018-10" db="EMBL/GenBank/DDBJ databases">
        <title>Characterization and genome analysis of a novel bacterium Sphingobium yanoikuyae SJTF8 capable of degrading PAHs.</title>
        <authorList>
            <person name="Yin C."/>
            <person name="Xiong W."/>
            <person name="Liang R."/>
        </authorList>
    </citation>
    <scope>NUCLEOTIDE SEQUENCE [LARGE SCALE GENOMIC DNA]</scope>
    <source>
        <strain evidence="8 9">SJTF8</strain>
    </source>
</reference>
<evidence type="ECO:0000313" key="8">
    <source>
        <dbReference type="EMBL" id="AYO76409.1"/>
    </source>
</evidence>
<dbReference type="NCBIfam" id="TIGR03735">
    <property type="entry name" value="PRTRC_A"/>
    <property type="match status" value="1"/>
</dbReference>
<evidence type="ECO:0000259" key="6">
    <source>
        <dbReference type="Pfam" id="PF09436"/>
    </source>
</evidence>
<dbReference type="GO" id="GO:0046872">
    <property type="term" value="F:metal ion binding"/>
    <property type="evidence" value="ECO:0007669"/>
    <property type="project" value="UniProtKB-KW"/>
</dbReference>
<organism evidence="8 9">
    <name type="scientific">Sphingobium yanoikuyae</name>
    <name type="common">Sphingomonas yanoikuyae</name>
    <dbReference type="NCBI Taxonomy" id="13690"/>
    <lineage>
        <taxon>Bacteria</taxon>
        <taxon>Pseudomonadati</taxon>
        <taxon>Pseudomonadota</taxon>
        <taxon>Alphaproteobacteria</taxon>
        <taxon>Sphingomonadales</taxon>
        <taxon>Sphingomonadaceae</taxon>
        <taxon>Sphingobium</taxon>
    </lineage>
</organism>
<keyword evidence="2" id="KW-0479">Metal-binding</keyword>
<keyword evidence="4" id="KW-0862">Zinc</keyword>
<dbReference type="Pfam" id="PF09436">
    <property type="entry name" value="DUF2016"/>
    <property type="match status" value="1"/>
</dbReference>
<dbReference type="InterPro" id="IPR022499">
    <property type="entry name" value="PRTRC_protein-A"/>
</dbReference>
<feature type="domain" description="JAB" evidence="7">
    <location>
        <begin position="97"/>
        <end position="188"/>
    </location>
</feature>
<accession>A0A3G2UUJ7</accession>
<dbReference type="Proteomes" id="UP000280708">
    <property type="component" value="Chromosome"/>
</dbReference>
<gene>
    <name evidence="8" type="ORF">EBF16_05310</name>
</gene>
<protein>
    <submittedName>
        <fullName evidence="8">PRTRC system protein A</fullName>
    </submittedName>
</protein>
<keyword evidence="1" id="KW-0645">Protease</keyword>
<feature type="domain" description="DUF2016" evidence="6">
    <location>
        <begin position="7"/>
        <end position="86"/>
    </location>
</feature>
<dbReference type="InterPro" id="IPR028090">
    <property type="entry name" value="JAB_dom_prok"/>
</dbReference>
<dbReference type="InterPro" id="IPR018560">
    <property type="entry name" value="DUF2016"/>
</dbReference>
<dbReference type="AlphaFoldDB" id="A0A3G2UUJ7"/>